<organism evidence="2 3">
    <name type="scientific">Prunus persica</name>
    <name type="common">Peach</name>
    <name type="synonym">Amygdalus persica</name>
    <dbReference type="NCBI Taxonomy" id="3760"/>
    <lineage>
        <taxon>Eukaryota</taxon>
        <taxon>Viridiplantae</taxon>
        <taxon>Streptophyta</taxon>
        <taxon>Embryophyta</taxon>
        <taxon>Tracheophyta</taxon>
        <taxon>Spermatophyta</taxon>
        <taxon>Magnoliopsida</taxon>
        <taxon>eudicotyledons</taxon>
        <taxon>Gunneridae</taxon>
        <taxon>Pentapetalae</taxon>
        <taxon>rosids</taxon>
        <taxon>fabids</taxon>
        <taxon>Rosales</taxon>
        <taxon>Rosaceae</taxon>
        <taxon>Amygdaloideae</taxon>
        <taxon>Amygdaleae</taxon>
        <taxon>Prunus</taxon>
    </lineage>
</organism>
<keyword evidence="1" id="KW-1133">Transmembrane helix</keyword>
<evidence type="ECO:0000313" key="3">
    <source>
        <dbReference type="Proteomes" id="UP000006882"/>
    </source>
</evidence>
<reference evidence="2 3" key="1">
    <citation type="journal article" date="2013" name="Nat. Genet.">
        <title>The high-quality draft genome of peach (Prunus persica) identifies unique patterns of genetic diversity, domestication and genome evolution.</title>
        <authorList>
            <consortium name="International Peach Genome Initiative"/>
            <person name="Verde I."/>
            <person name="Abbott A.G."/>
            <person name="Scalabrin S."/>
            <person name="Jung S."/>
            <person name="Shu S."/>
            <person name="Marroni F."/>
            <person name="Zhebentyayeva T."/>
            <person name="Dettori M.T."/>
            <person name="Grimwood J."/>
            <person name="Cattonaro F."/>
            <person name="Zuccolo A."/>
            <person name="Rossini L."/>
            <person name="Jenkins J."/>
            <person name="Vendramin E."/>
            <person name="Meisel L.A."/>
            <person name="Decroocq V."/>
            <person name="Sosinski B."/>
            <person name="Prochnik S."/>
            <person name="Mitros T."/>
            <person name="Policriti A."/>
            <person name="Cipriani G."/>
            <person name="Dondini L."/>
            <person name="Ficklin S."/>
            <person name="Goodstein D.M."/>
            <person name="Xuan P."/>
            <person name="Del Fabbro C."/>
            <person name="Aramini V."/>
            <person name="Copetti D."/>
            <person name="Gonzalez S."/>
            <person name="Horner D.S."/>
            <person name="Falchi R."/>
            <person name="Lucas S."/>
            <person name="Mica E."/>
            <person name="Maldonado J."/>
            <person name="Lazzari B."/>
            <person name="Bielenberg D."/>
            <person name="Pirona R."/>
            <person name="Miculan M."/>
            <person name="Barakat A."/>
            <person name="Testolin R."/>
            <person name="Stella A."/>
            <person name="Tartarini S."/>
            <person name="Tonutti P."/>
            <person name="Arus P."/>
            <person name="Orellana A."/>
            <person name="Wells C."/>
            <person name="Main D."/>
            <person name="Vizzotto G."/>
            <person name="Silva H."/>
            <person name="Salamini F."/>
            <person name="Schmutz J."/>
            <person name="Morgante M."/>
            <person name="Rokhsar D.S."/>
        </authorList>
    </citation>
    <scope>NUCLEOTIDE SEQUENCE [LARGE SCALE GENOMIC DNA]</scope>
    <source>
        <strain evidence="3">cv. Nemared</strain>
    </source>
</reference>
<keyword evidence="3" id="KW-1185">Reference proteome</keyword>
<dbReference type="EMBL" id="CM007658">
    <property type="protein sequence ID" value="ONH90168.1"/>
    <property type="molecule type" value="Genomic_DNA"/>
</dbReference>
<keyword evidence="1" id="KW-0812">Transmembrane</keyword>
<evidence type="ECO:0000256" key="1">
    <source>
        <dbReference type="SAM" id="Phobius"/>
    </source>
</evidence>
<keyword evidence="1" id="KW-0472">Membrane</keyword>
<dbReference type="AlphaFoldDB" id="A0A251MSL7"/>
<proteinExistence type="predicted"/>
<dbReference type="Gramene" id="ONH90168">
    <property type="protein sequence ID" value="ONH90168"/>
    <property type="gene ID" value="PRUPE_8G038600"/>
</dbReference>
<protein>
    <submittedName>
        <fullName evidence="2">Uncharacterized protein</fullName>
    </submittedName>
</protein>
<dbReference type="Proteomes" id="UP000006882">
    <property type="component" value="Chromosome G8"/>
</dbReference>
<sequence>MAEKVGGFAYLDGMVSFSKSACWGQQLVAELGYALFGLLEVEKQSKGLLVFLFFLFGLVSSCNLLQTNNLLSSMRKTEIYSSFWILVSLFCLA</sequence>
<gene>
    <name evidence="2" type="ORF">PRUPE_8G038600</name>
</gene>
<accession>A0A251MSL7</accession>
<name>A0A251MSL7_PRUPE</name>
<feature type="transmembrane region" description="Helical" evidence="1">
    <location>
        <begin position="48"/>
        <end position="66"/>
    </location>
</feature>
<evidence type="ECO:0000313" key="2">
    <source>
        <dbReference type="EMBL" id="ONH90168.1"/>
    </source>
</evidence>